<dbReference type="EMBL" id="JAERWL010000015">
    <property type="protein sequence ID" value="MBM9478190.1"/>
    <property type="molecule type" value="Genomic_DNA"/>
</dbReference>
<dbReference type="RefSeq" id="WP_205258312.1">
    <property type="nucleotide sequence ID" value="NZ_BAAAPV010000002.1"/>
</dbReference>
<evidence type="ECO:0000259" key="3">
    <source>
        <dbReference type="Pfam" id="PF01301"/>
    </source>
</evidence>
<dbReference type="GO" id="GO:0004553">
    <property type="term" value="F:hydrolase activity, hydrolyzing O-glycosyl compounds"/>
    <property type="evidence" value="ECO:0007669"/>
    <property type="project" value="InterPro"/>
</dbReference>
<reference evidence="5" key="1">
    <citation type="submission" date="2021-01" db="EMBL/GenBank/DDBJ databases">
        <title>KCTC 19127 draft genome.</title>
        <authorList>
            <person name="An D."/>
        </authorList>
    </citation>
    <scope>NUCLEOTIDE SEQUENCE</scope>
    <source>
        <strain evidence="5">KCTC 19127</strain>
    </source>
</reference>
<comment type="caution">
    <text evidence="5">The sequence shown here is derived from an EMBL/GenBank/DDBJ whole genome shotgun (WGS) entry which is preliminary data.</text>
</comment>
<keyword evidence="6" id="KW-1185">Reference proteome</keyword>
<evidence type="ECO:0000259" key="4">
    <source>
        <dbReference type="Pfam" id="PF22369"/>
    </source>
</evidence>
<proteinExistence type="inferred from homology"/>
<dbReference type="InterPro" id="IPR001944">
    <property type="entry name" value="Glycoside_Hdrlase_35"/>
</dbReference>
<dbReference type="Proteomes" id="UP000663801">
    <property type="component" value="Unassembled WGS sequence"/>
</dbReference>
<evidence type="ECO:0000313" key="6">
    <source>
        <dbReference type="Proteomes" id="UP000663801"/>
    </source>
</evidence>
<dbReference type="InterPro" id="IPR017853">
    <property type="entry name" value="GH"/>
</dbReference>
<dbReference type="PANTHER" id="PTHR23421">
    <property type="entry name" value="BETA-GALACTOSIDASE RELATED"/>
    <property type="match status" value="1"/>
</dbReference>
<dbReference type="GO" id="GO:0005975">
    <property type="term" value="P:carbohydrate metabolic process"/>
    <property type="evidence" value="ECO:0007669"/>
    <property type="project" value="InterPro"/>
</dbReference>
<gene>
    <name evidence="5" type="ORF">JL107_17210</name>
</gene>
<evidence type="ECO:0000256" key="2">
    <source>
        <dbReference type="RuleBase" id="RU003679"/>
    </source>
</evidence>
<feature type="domain" description="Glycoside hydrolase 35 catalytic" evidence="3">
    <location>
        <begin position="23"/>
        <end position="192"/>
    </location>
</feature>
<comment type="similarity">
    <text evidence="1 2">Belongs to the glycosyl hydrolase 35 family.</text>
</comment>
<dbReference type="InterPro" id="IPR029062">
    <property type="entry name" value="Class_I_gatase-like"/>
</dbReference>
<feature type="domain" description="GLMA-like second" evidence="4">
    <location>
        <begin position="510"/>
        <end position="595"/>
    </location>
</feature>
<dbReference type="Gene3D" id="3.20.20.80">
    <property type="entry name" value="Glycosidases"/>
    <property type="match status" value="1"/>
</dbReference>
<name>A0A938YI97_9ACTN</name>
<dbReference type="AlphaFoldDB" id="A0A938YI97"/>
<evidence type="ECO:0000256" key="1">
    <source>
        <dbReference type="ARBA" id="ARBA00009809"/>
    </source>
</evidence>
<evidence type="ECO:0000313" key="5">
    <source>
        <dbReference type="EMBL" id="MBM9478190.1"/>
    </source>
</evidence>
<dbReference type="Pfam" id="PF01301">
    <property type="entry name" value="Glyco_hydro_35"/>
    <property type="match status" value="1"/>
</dbReference>
<sequence>MTAPVPFPCEEDSVQVHFVDKQIRLDGRPVMVLAGEIHYFRLDRADWSDRLDLLVAAGADTVASYIPWVVHELPDGTLDLTGRTRPELDLGAFVDLAAAKGLAFLARPGPFTMAELRHEGVPGRVAVEHPEIRPVGWDGAPAPTSTLDYLAPAFLAETRSWYAAVGAVLAPRMAGVGGPVTLVQLDNEIGMLAWVSNTPDLTEHLLADLHTWLEDRYGPDGLVLRYPGAPLVLTDDPVGWASLVRSPQLQSSGALRHDLSTFLRGRFARYVDALAGFATESGFGGVPFLINVHGTEAGGAASFPIGIAQLLETWRGRADRTAGSDHYVGTLTWASAAELYLVHAFLDATLDAGQPLTSLEFEVGTGDYGGDEGAFTDPTSVVLKTRLLLSQGTRLFNAYLFAGGENFLDERVDDRGTHRFGITGQRHGSAAPVDPDGRPGPAYASTREALQVARAHERWAATWQPEFDDVTVGFVPDHYATEYTYRGNAVMPELTDDLRHARGGGPGSVLARALLGAGIRYCAVDLGGAGALGGVVVLGSPSVLGAALQRRLVEHVTAGGGLLLVGSLPTRDDDGASCTIFADALGLRAGETLTGADLPFASLVGAGWAAHRPEVRVGRMQVLDVPAGEVLLRDAMSGRPVAAHVRLGAGQAVVIAADVALPPEFLGEIIGRLGGRPGLRIERDTPGVLATTTRTPDGDRFLHVMTVTGLTSTVSFTLDGRPLFDGDTVELAPRTGLILPVDVGMAGRRVAATAEIVSLDGDVLTLRAAGPGRAVWIDGCRRDLGGPGDQAVALTG</sequence>
<dbReference type="SUPFAM" id="SSF51445">
    <property type="entry name" value="(Trans)glycosidases"/>
    <property type="match status" value="1"/>
</dbReference>
<dbReference type="InterPro" id="IPR031330">
    <property type="entry name" value="Gly_Hdrlase_35_cat"/>
</dbReference>
<organism evidence="5 6">
    <name type="scientific">Nakamurella flavida</name>
    <dbReference type="NCBI Taxonomy" id="363630"/>
    <lineage>
        <taxon>Bacteria</taxon>
        <taxon>Bacillati</taxon>
        <taxon>Actinomycetota</taxon>
        <taxon>Actinomycetes</taxon>
        <taxon>Nakamurellales</taxon>
        <taxon>Nakamurellaceae</taxon>
        <taxon>Nakamurella</taxon>
    </lineage>
</organism>
<dbReference type="InterPro" id="IPR054746">
    <property type="entry name" value="GLMA-like_second"/>
</dbReference>
<dbReference type="Gene3D" id="3.40.50.880">
    <property type="match status" value="1"/>
</dbReference>
<protein>
    <submittedName>
        <fullName evidence="5">Beta-galactosidase</fullName>
    </submittedName>
</protein>
<dbReference type="Pfam" id="PF22369">
    <property type="entry name" value="GLMA_2nd"/>
    <property type="match status" value="1"/>
</dbReference>
<accession>A0A938YI97</accession>